<organism evidence="5 6">
    <name type="scientific">Steinernema carpocapsae</name>
    <name type="common">Entomopathogenic nematode</name>
    <dbReference type="NCBI Taxonomy" id="34508"/>
    <lineage>
        <taxon>Eukaryota</taxon>
        <taxon>Metazoa</taxon>
        <taxon>Ecdysozoa</taxon>
        <taxon>Nematoda</taxon>
        <taxon>Chromadorea</taxon>
        <taxon>Rhabditida</taxon>
        <taxon>Tylenchina</taxon>
        <taxon>Panagrolaimomorpha</taxon>
        <taxon>Strongyloidoidea</taxon>
        <taxon>Steinernematidae</taxon>
        <taxon>Steinernema</taxon>
    </lineage>
</organism>
<keyword evidence="2" id="KW-0067">ATP-binding</keyword>
<dbReference type="GO" id="GO:0008716">
    <property type="term" value="F:D-alanine-D-alanine ligase activity"/>
    <property type="evidence" value="ECO:0007669"/>
    <property type="project" value="InterPro"/>
</dbReference>
<accession>A0A4U5PIC1</accession>
<feature type="signal peptide" evidence="3">
    <location>
        <begin position="1"/>
        <end position="18"/>
    </location>
</feature>
<comment type="caution">
    <text evidence="5">The sequence shown here is derived from an EMBL/GenBank/DDBJ whole genome shotgun (WGS) entry which is preliminary data.</text>
</comment>
<dbReference type="InterPro" id="IPR011095">
    <property type="entry name" value="Dala_Dala_lig_C"/>
</dbReference>
<feature type="chain" id="PRO_5020247502" description="ATP-grasp domain-containing protein" evidence="3">
    <location>
        <begin position="19"/>
        <end position="332"/>
    </location>
</feature>
<dbReference type="OrthoDB" id="5801825at2759"/>
<dbReference type="Proteomes" id="UP000298663">
    <property type="component" value="Unassembled WGS sequence"/>
</dbReference>
<dbReference type="EMBL" id="AZBU02000002">
    <property type="protein sequence ID" value="TKR96427.1"/>
    <property type="molecule type" value="Genomic_DNA"/>
</dbReference>
<keyword evidence="6" id="KW-1185">Reference proteome</keyword>
<dbReference type="InterPro" id="IPR011761">
    <property type="entry name" value="ATP-grasp"/>
</dbReference>
<dbReference type="GO" id="GO:0046872">
    <property type="term" value="F:metal ion binding"/>
    <property type="evidence" value="ECO:0007669"/>
    <property type="project" value="InterPro"/>
</dbReference>
<evidence type="ECO:0000313" key="6">
    <source>
        <dbReference type="Proteomes" id="UP000298663"/>
    </source>
</evidence>
<evidence type="ECO:0000256" key="3">
    <source>
        <dbReference type="SAM" id="SignalP"/>
    </source>
</evidence>
<evidence type="ECO:0000256" key="2">
    <source>
        <dbReference type="PROSITE-ProRule" id="PRU00409"/>
    </source>
</evidence>
<dbReference type="AlphaFoldDB" id="A0A4U5PIC1"/>
<sequence>MDCQVSSLFLVLVQSGLGAYMDDVDRLCRKERVAEIAEKAGIPVAKTVFLDFSTRPNRCQILDKIMAKIQTFPMFAKPNRMAGGQGTTKLQNRKALERWIDKHLKAEDSSTYVVQEYLTGREFSFSFVLLQDGTWKPLRVKYNFKGVSNYAGGFQGRPMLNMCRTFENAKNGEFPGLEEFTDKVLKAFKPLHPHVMFYHQLVNFQSFDNPRLYYLNELGYRPPGGDPSDIPTYYICGSNSFTALLLCHMDSNYIPTPNPSWQQKIYTNIYFSFVKGRLISQNPFPQKPPIEGDLKGEWYVKMVLVSASEEEQDRDLTWIFENWKPDMEVFDC</sequence>
<feature type="domain" description="ATP-grasp" evidence="4">
    <location>
        <begin position="34"/>
        <end position="249"/>
    </location>
</feature>
<dbReference type="GO" id="GO:0005524">
    <property type="term" value="F:ATP binding"/>
    <property type="evidence" value="ECO:0007669"/>
    <property type="project" value="UniProtKB-UniRule"/>
</dbReference>
<dbReference type="PROSITE" id="PS50975">
    <property type="entry name" value="ATP_GRASP"/>
    <property type="match status" value="1"/>
</dbReference>
<keyword evidence="2" id="KW-0547">Nucleotide-binding</keyword>
<proteinExistence type="predicted"/>
<evidence type="ECO:0000313" key="5">
    <source>
        <dbReference type="EMBL" id="TKR96427.1"/>
    </source>
</evidence>
<protein>
    <recommendedName>
        <fullName evidence="4">ATP-grasp domain-containing protein</fullName>
    </recommendedName>
</protein>
<gene>
    <name evidence="5" type="ORF">L596_010443</name>
</gene>
<evidence type="ECO:0000256" key="1">
    <source>
        <dbReference type="ARBA" id="ARBA00022598"/>
    </source>
</evidence>
<keyword evidence="1" id="KW-0436">Ligase</keyword>
<reference evidence="5 6" key="2">
    <citation type="journal article" date="2019" name="G3 (Bethesda)">
        <title>Hybrid Assembly of the Genome of the Entomopathogenic Nematode Steinernema carpocapsae Identifies the X-Chromosome.</title>
        <authorList>
            <person name="Serra L."/>
            <person name="Macchietto M."/>
            <person name="Macias-Munoz A."/>
            <person name="McGill C.J."/>
            <person name="Rodriguez I.M."/>
            <person name="Rodriguez B."/>
            <person name="Murad R."/>
            <person name="Mortazavi A."/>
        </authorList>
    </citation>
    <scope>NUCLEOTIDE SEQUENCE [LARGE SCALE GENOMIC DNA]</scope>
    <source>
        <strain evidence="5 6">ALL</strain>
    </source>
</reference>
<name>A0A4U5PIC1_STECR</name>
<keyword evidence="3" id="KW-0732">Signal</keyword>
<dbReference type="SUPFAM" id="SSF56059">
    <property type="entry name" value="Glutathione synthetase ATP-binding domain-like"/>
    <property type="match status" value="1"/>
</dbReference>
<dbReference type="Pfam" id="PF07478">
    <property type="entry name" value="Dala_Dala_lig_C"/>
    <property type="match status" value="1"/>
</dbReference>
<evidence type="ECO:0000259" key="4">
    <source>
        <dbReference type="PROSITE" id="PS50975"/>
    </source>
</evidence>
<reference evidence="5 6" key="1">
    <citation type="journal article" date="2015" name="Genome Biol.">
        <title>Comparative genomics of Steinernema reveals deeply conserved gene regulatory networks.</title>
        <authorList>
            <person name="Dillman A.R."/>
            <person name="Macchietto M."/>
            <person name="Porter C.F."/>
            <person name="Rogers A."/>
            <person name="Williams B."/>
            <person name="Antoshechkin I."/>
            <person name="Lee M.M."/>
            <person name="Goodwin Z."/>
            <person name="Lu X."/>
            <person name="Lewis E.E."/>
            <person name="Goodrich-Blair H."/>
            <person name="Stock S.P."/>
            <person name="Adams B.J."/>
            <person name="Sternberg P.W."/>
            <person name="Mortazavi A."/>
        </authorList>
    </citation>
    <scope>NUCLEOTIDE SEQUENCE [LARGE SCALE GENOMIC DNA]</scope>
    <source>
        <strain evidence="5 6">ALL</strain>
    </source>
</reference>
<dbReference type="Gene3D" id="3.30.470.20">
    <property type="entry name" value="ATP-grasp fold, B domain"/>
    <property type="match status" value="1"/>
</dbReference>